<keyword evidence="1" id="KW-1133">Transmembrane helix</keyword>
<dbReference type="AlphaFoldDB" id="A0A2U3RP13"/>
<proteinExistence type="predicted"/>
<dbReference type="Proteomes" id="UP000245243">
    <property type="component" value="Chromosome I"/>
</dbReference>
<protein>
    <submittedName>
        <fullName evidence="2">Uncharacterized protein</fullName>
    </submittedName>
</protein>
<name>A0A2U3RP13_ORITS</name>
<keyword evidence="1" id="KW-0812">Transmembrane</keyword>
<accession>A0A2U3RP13</accession>
<evidence type="ECO:0000313" key="3">
    <source>
        <dbReference type="Proteomes" id="UP000245243"/>
    </source>
</evidence>
<organism evidence="2 3">
    <name type="scientific">Orientia tsutsugamushi</name>
    <name type="common">Rickettsia tsutsugamushi</name>
    <dbReference type="NCBI Taxonomy" id="784"/>
    <lineage>
        <taxon>Bacteria</taxon>
        <taxon>Pseudomonadati</taxon>
        <taxon>Pseudomonadota</taxon>
        <taxon>Alphaproteobacteria</taxon>
        <taxon>Rickettsiales</taxon>
        <taxon>Rickettsiaceae</taxon>
        <taxon>Rickettsieae</taxon>
        <taxon>Orientia</taxon>
    </lineage>
</organism>
<feature type="transmembrane region" description="Helical" evidence="1">
    <location>
        <begin position="20"/>
        <end position="41"/>
    </location>
</feature>
<evidence type="ECO:0000313" key="2">
    <source>
        <dbReference type="EMBL" id="SPR14975.1"/>
    </source>
</evidence>
<keyword evidence="1" id="KW-0472">Membrane</keyword>
<gene>
    <name evidence="2" type="ORF">KARP_00846</name>
</gene>
<sequence length="70" mass="8148">MLLEHTRHRSHLNFFVHIKLLLLLVILSLNLIPILSLLLLLTPYPKIDVLKAITADKLYVMIQSYQESII</sequence>
<evidence type="ECO:0000256" key="1">
    <source>
        <dbReference type="SAM" id="Phobius"/>
    </source>
</evidence>
<reference evidence="3" key="1">
    <citation type="submission" date="2018-03" db="EMBL/GenBank/DDBJ databases">
        <authorList>
            <person name="Batty M. E."/>
            <person name="Batty M E."/>
        </authorList>
    </citation>
    <scope>NUCLEOTIDE SEQUENCE [LARGE SCALE GENOMIC DNA]</scope>
</reference>
<dbReference type="EMBL" id="LS398548">
    <property type="protein sequence ID" value="SPR14975.1"/>
    <property type="molecule type" value="Genomic_DNA"/>
</dbReference>